<feature type="region of interest" description="Disordered" evidence="1">
    <location>
        <begin position="247"/>
        <end position="271"/>
    </location>
</feature>
<dbReference type="AlphaFoldDB" id="A0A2V5HW09"/>
<feature type="compositionally biased region" description="Basic and acidic residues" evidence="1">
    <location>
        <begin position="527"/>
        <end position="546"/>
    </location>
</feature>
<sequence>MERFRNSRDCDEFEATKQRAMEMARRRPRRSFQEPLGTSLITAIRDEFNLCLQQDHLMREKWAVVRMSDFNLWVDGWGAAAATETLLDTRLKALPISDQRCLEDDLNQLKDALRQGLSVKSSEKSMRNVDSLVSQLVKDAVAIRRREADQAFDPRRQQSLREYFECIMLLRPTESALFQPAFPPTVPKDWLRTMPNLEVINLEMTPLQERLIEANLRRRHRFLLAQRKTDQVAQRKADQVASLQISVSESTAGPTDDIAAKSPDAGQYPSPPEAGGDFKCPCCCQELSGTMVTDTNAWRLLTALSHRQHLLKDIQPFTCIAEGCPTPGVLYSTRKDWEHHVEMDHRSNRWVCPVCRDMGTATENVETLLTHMGDHHADAIPQKDAVHVIYAGGFTSYGVTSCPLCKKTGSLDSPELIDHVLRHTHDFALRALPWPKQTQNHAPAPGSRPGTYNMRLLTDSEYVLSWLNDVSEQDPPPSTPPALDLRIWDETAEEPAKESSSACDYFDQNPYFADDSSSRPLPATLPERTEHMSGGEEAIDHQVEGF</sequence>
<proteinExistence type="predicted"/>
<organism evidence="3 4">
    <name type="scientific">Aspergillus indologenus CBS 114.80</name>
    <dbReference type="NCBI Taxonomy" id="1450541"/>
    <lineage>
        <taxon>Eukaryota</taxon>
        <taxon>Fungi</taxon>
        <taxon>Dikarya</taxon>
        <taxon>Ascomycota</taxon>
        <taxon>Pezizomycotina</taxon>
        <taxon>Eurotiomycetes</taxon>
        <taxon>Eurotiomycetidae</taxon>
        <taxon>Eurotiales</taxon>
        <taxon>Aspergillaceae</taxon>
        <taxon>Aspergillus</taxon>
        <taxon>Aspergillus subgen. Circumdati</taxon>
    </lineage>
</organism>
<feature type="domain" description="C2H2-type" evidence="2">
    <location>
        <begin position="317"/>
        <end position="345"/>
    </location>
</feature>
<protein>
    <recommendedName>
        <fullName evidence="2">C2H2-type domain-containing protein</fullName>
    </recommendedName>
</protein>
<keyword evidence="4" id="KW-1185">Reference proteome</keyword>
<dbReference type="EMBL" id="KZ825583">
    <property type="protein sequence ID" value="PYI26892.1"/>
    <property type="molecule type" value="Genomic_DNA"/>
</dbReference>
<feature type="domain" description="C2H2-type" evidence="2">
    <location>
        <begin position="400"/>
        <end position="423"/>
    </location>
</feature>
<dbReference type="Proteomes" id="UP000248817">
    <property type="component" value="Unassembled WGS sequence"/>
</dbReference>
<evidence type="ECO:0000256" key="1">
    <source>
        <dbReference type="SAM" id="MobiDB-lite"/>
    </source>
</evidence>
<evidence type="ECO:0000259" key="2">
    <source>
        <dbReference type="SMART" id="SM00355"/>
    </source>
</evidence>
<evidence type="ECO:0000313" key="3">
    <source>
        <dbReference type="EMBL" id="PYI26892.1"/>
    </source>
</evidence>
<dbReference type="PANTHER" id="PTHR35391:SF5">
    <property type="entry name" value="DUF6590 DOMAIN-CONTAINING PROTEIN"/>
    <property type="match status" value="1"/>
</dbReference>
<feature type="region of interest" description="Disordered" evidence="1">
    <location>
        <begin position="492"/>
        <end position="546"/>
    </location>
</feature>
<dbReference type="InterPro" id="IPR013087">
    <property type="entry name" value="Znf_C2H2_type"/>
</dbReference>
<reference evidence="3 4" key="1">
    <citation type="submission" date="2018-02" db="EMBL/GenBank/DDBJ databases">
        <title>The genomes of Aspergillus section Nigri reveals drivers in fungal speciation.</title>
        <authorList>
            <consortium name="DOE Joint Genome Institute"/>
            <person name="Vesth T.C."/>
            <person name="Nybo J."/>
            <person name="Theobald S."/>
            <person name="Brandl J."/>
            <person name="Frisvad J.C."/>
            <person name="Nielsen K.F."/>
            <person name="Lyhne E.K."/>
            <person name="Kogle M.E."/>
            <person name="Kuo A."/>
            <person name="Riley R."/>
            <person name="Clum A."/>
            <person name="Nolan M."/>
            <person name="Lipzen A."/>
            <person name="Salamov A."/>
            <person name="Henrissat B."/>
            <person name="Wiebenga A."/>
            <person name="De vries R.P."/>
            <person name="Grigoriev I.V."/>
            <person name="Mortensen U.H."/>
            <person name="Andersen M.R."/>
            <person name="Baker S.E."/>
        </authorList>
    </citation>
    <scope>NUCLEOTIDE SEQUENCE [LARGE SCALE GENOMIC DNA]</scope>
    <source>
        <strain evidence="3 4">CBS 114.80</strain>
    </source>
</reference>
<dbReference type="SMART" id="SM00355">
    <property type="entry name" value="ZnF_C2H2"/>
    <property type="match status" value="3"/>
</dbReference>
<feature type="domain" description="C2H2-type" evidence="2">
    <location>
        <begin position="350"/>
        <end position="376"/>
    </location>
</feature>
<name>A0A2V5HW09_9EURO</name>
<evidence type="ECO:0000313" key="4">
    <source>
        <dbReference type="Proteomes" id="UP000248817"/>
    </source>
</evidence>
<accession>A0A2V5HW09</accession>
<dbReference type="PANTHER" id="PTHR35391">
    <property type="entry name" value="C2H2-TYPE DOMAIN-CONTAINING PROTEIN-RELATED"/>
    <property type="match status" value="1"/>
</dbReference>
<gene>
    <name evidence="3" type="ORF">BP00DRAFT_498435</name>
</gene>